<dbReference type="Proteomes" id="UP000030641">
    <property type="component" value="Unassembled WGS sequence"/>
</dbReference>
<dbReference type="AlphaFoldDB" id="A0A074YBR2"/>
<organism evidence="3 4">
    <name type="scientific">Aureobasidium subglaciale (strain EXF-2481)</name>
    <name type="common">Aureobasidium pullulans var. subglaciale</name>
    <dbReference type="NCBI Taxonomy" id="1043005"/>
    <lineage>
        <taxon>Eukaryota</taxon>
        <taxon>Fungi</taxon>
        <taxon>Dikarya</taxon>
        <taxon>Ascomycota</taxon>
        <taxon>Pezizomycotina</taxon>
        <taxon>Dothideomycetes</taxon>
        <taxon>Dothideomycetidae</taxon>
        <taxon>Dothideales</taxon>
        <taxon>Saccotheciaceae</taxon>
        <taxon>Aureobasidium</taxon>
    </lineage>
</organism>
<evidence type="ECO:0000313" key="4">
    <source>
        <dbReference type="Proteomes" id="UP000030641"/>
    </source>
</evidence>
<keyword evidence="4" id="KW-1185">Reference proteome</keyword>
<sequence>MFLSCALGAYAALAFSTSSFCLESCALYDRCCCSSISLGKCQSVSENASRCSSRAKAWNACLISRFYPCLLGPHPSFTPSISGNPSAPTVSNTPTTSTILDPADVP</sequence>
<dbReference type="GeneID" id="25362527"/>
<dbReference type="InParanoid" id="A0A074YBR2"/>
<feature type="signal peptide" evidence="2">
    <location>
        <begin position="1"/>
        <end position="21"/>
    </location>
</feature>
<evidence type="ECO:0000313" key="3">
    <source>
        <dbReference type="EMBL" id="KEQ95223.1"/>
    </source>
</evidence>
<dbReference type="OrthoDB" id="10358704at2759"/>
<accession>A0A074YBR2</accession>
<dbReference type="HOGENOM" id="CLU_2222723_0_0_1"/>
<gene>
    <name evidence="3" type="ORF">AUEXF2481DRAFT_210144</name>
</gene>
<dbReference type="EMBL" id="KL584759">
    <property type="protein sequence ID" value="KEQ95223.1"/>
    <property type="molecule type" value="Genomic_DNA"/>
</dbReference>
<evidence type="ECO:0000256" key="2">
    <source>
        <dbReference type="SAM" id="SignalP"/>
    </source>
</evidence>
<feature type="chain" id="PRO_5001703052" description="Extracellular membrane protein CFEM domain-containing protein" evidence="2">
    <location>
        <begin position="22"/>
        <end position="106"/>
    </location>
</feature>
<feature type="compositionally biased region" description="Polar residues" evidence="1">
    <location>
        <begin position="82"/>
        <end position="99"/>
    </location>
</feature>
<dbReference type="RefSeq" id="XP_013343953.1">
    <property type="nucleotide sequence ID" value="XM_013488499.1"/>
</dbReference>
<name>A0A074YBR2_AURSE</name>
<evidence type="ECO:0008006" key="5">
    <source>
        <dbReference type="Google" id="ProtNLM"/>
    </source>
</evidence>
<evidence type="ECO:0000256" key="1">
    <source>
        <dbReference type="SAM" id="MobiDB-lite"/>
    </source>
</evidence>
<protein>
    <recommendedName>
        <fullName evidence="5">Extracellular membrane protein CFEM domain-containing protein</fullName>
    </recommendedName>
</protein>
<feature type="region of interest" description="Disordered" evidence="1">
    <location>
        <begin position="82"/>
        <end position="106"/>
    </location>
</feature>
<reference evidence="3 4" key="1">
    <citation type="journal article" date="2014" name="BMC Genomics">
        <title>Genome sequencing of four Aureobasidium pullulans varieties: biotechnological potential, stress tolerance, and description of new species.</title>
        <authorList>
            <person name="Gostin Ar C."/>
            <person name="Ohm R.A."/>
            <person name="Kogej T."/>
            <person name="Sonjak S."/>
            <person name="Turk M."/>
            <person name="Zajc J."/>
            <person name="Zalar P."/>
            <person name="Grube M."/>
            <person name="Sun H."/>
            <person name="Han J."/>
            <person name="Sharma A."/>
            <person name="Chiniquy J."/>
            <person name="Ngan C.Y."/>
            <person name="Lipzen A."/>
            <person name="Barry K."/>
            <person name="Grigoriev I.V."/>
            <person name="Gunde-Cimerman N."/>
        </authorList>
    </citation>
    <scope>NUCLEOTIDE SEQUENCE [LARGE SCALE GENOMIC DNA]</scope>
    <source>
        <strain evidence="3 4">EXF-2481</strain>
    </source>
</reference>
<proteinExistence type="predicted"/>
<keyword evidence="2" id="KW-0732">Signal</keyword>